<keyword evidence="3" id="KW-1185">Reference proteome</keyword>
<keyword evidence="1" id="KW-1133">Transmembrane helix</keyword>
<evidence type="ECO:0000313" key="3">
    <source>
        <dbReference type="Proteomes" id="UP000675554"/>
    </source>
</evidence>
<name>A0A8T4IUT2_9ACTN</name>
<dbReference type="EMBL" id="JAGSMN010000403">
    <property type="protein sequence ID" value="MBR7674892.1"/>
    <property type="molecule type" value="Genomic_DNA"/>
</dbReference>
<dbReference type="Pfam" id="PF13630">
    <property type="entry name" value="SdpI"/>
    <property type="match status" value="1"/>
</dbReference>
<feature type="transmembrane region" description="Helical" evidence="1">
    <location>
        <begin position="91"/>
        <end position="109"/>
    </location>
</feature>
<dbReference type="Proteomes" id="UP000675554">
    <property type="component" value="Unassembled WGS sequence"/>
</dbReference>
<dbReference type="InterPro" id="IPR025962">
    <property type="entry name" value="SdpI/YhfL"/>
</dbReference>
<protein>
    <submittedName>
        <fullName evidence="2">SdpI family protein</fullName>
    </submittedName>
</protein>
<dbReference type="AlphaFoldDB" id="A0A8T4IUT2"/>
<evidence type="ECO:0000256" key="1">
    <source>
        <dbReference type="SAM" id="Phobius"/>
    </source>
</evidence>
<proteinExistence type="predicted"/>
<gene>
    <name evidence="2" type="ORF">KDA82_18070</name>
</gene>
<feature type="transmembrane region" description="Helical" evidence="1">
    <location>
        <begin position="36"/>
        <end position="55"/>
    </location>
</feature>
<accession>A0A8T4IUT2</accession>
<feature type="transmembrane region" description="Helical" evidence="1">
    <location>
        <begin position="115"/>
        <end position="135"/>
    </location>
</feature>
<reference evidence="2" key="1">
    <citation type="submission" date="2021-04" db="EMBL/GenBank/DDBJ databases">
        <title>Sequencing of actinobacteria type strains.</title>
        <authorList>
            <person name="Nguyen G.-S."/>
            <person name="Wentzel A."/>
        </authorList>
    </citation>
    <scope>NUCLEOTIDE SEQUENCE</scope>
    <source>
        <strain evidence="2">DSM 42095</strain>
    </source>
</reference>
<comment type="caution">
    <text evidence="2">The sequence shown here is derived from an EMBL/GenBank/DDBJ whole genome shotgun (WGS) entry which is preliminary data.</text>
</comment>
<organism evidence="2 3">
    <name type="scientific">Streptomyces daliensis</name>
    <dbReference type="NCBI Taxonomy" id="299421"/>
    <lineage>
        <taxon>Bacteria</taxon>
        <taxon>Bacillati</taxon>
        <taxon>Actinomycetota</taxon>
        <taxon>Actinomycetes</taxon>
        <taxon>Kitasatosporales</taxon>
        <taxon>Streptomycetaceae</taxon>
        <taxon>Streptomyces</taxon>
    </lineage>
</organism>
<evidence type="ECO:0000313" key="2">
    <source>
        <dbReference type="EMBL" id="MBR7674892.1"/>
    </source>
</evidence>
<keyword evidence="1" id="KW-0812">Transmembrane</keyword>
<keyword evidence="1" id="KW-0472">Membrane</keyword>
<sequence length="147" mass="15008">MALISYVGGAYFGGTYAGSAHVGAAVAESPDGFSRVVLALVLGASGVLVGVSGWLGAGERLRRNPVVGIRTRRSLASDEAWRTVHRFAAPWFYASGAALVLGGVGAAVVGNGGAFLTLALATTTVSVALALLAIWRGHRALDRSHHP</sequence>